<evidence type="ECO:0000313" key="1">
    <source>
        <dbReference type="EMBL" id="KKL06539.1"/>
    </source>
</evidence>
<proteinExistence type="predicted"/>
<protein>
    <submittedName>
        <fullName evidence="1">Uncharacterized protein</fullName>
    </submittedName>
</protein>
<name>A0A0F9AAG6_9ZZZZ</name>
<gene>
    <name evidence="1" type="ORF">LCGC14_2595050</name>
</gene>
<reference evidence="1" key="1">
    <citation type="journal article" date="2015" name="Nature">
        <title>Complex archaea that bridge the gap between prokaryotes and eukaryotes.</title>
        <authorList>
            <person name="Spang A."/>
            <person name="Saw J.H."/>
            <person name="Jorgensen S.L."/>
            <person name="Zaremba-Niedzwiedzka K."/>
            <person name="Martijn J."/>
            <person name="Lind A.E."/>
            <person name="van Eijk R."/>
            <person name="Schleper C."/>
            <person name="Guy L."/>
            <person name="Ettema T.J."/>
        </authorList>
    </citation>
    <scope>NUCLEOTIDE SEQUENCE</scope>
</reference>
<sequence length="37" mass="3949">MNSDTESPFEDNKGSSLFEGIAKELSGVDEDDIAGMI</sequence>
<feature type="non-terminal residue" evidence="1">
    <location>
        <position position="37"/>
    </location>
</feature>
<dbReference type="EMBL" id="LAZR01043664">
    <property type="protein sequence ID" value="KKL06539.1"/>
    <property type="molecule type" value="Genomic_DNA"/>
</dbReference>
<dbReference type="AlphaFoldDB" id="A0A0F9AAG6"/>
<comment type="caution">
    <text evidence="1">The sequence shown here is derived from an EMBL/GenBank/DDBJ whole genome shotgun (WGS) entry which is preliminary data.</text>
</comment>
<accession>A0A0F9AAG6</accession>
<organism evidence="1">
    <name type="scientific">marine sediment metagenome</name>
    <dbReference type="NCBI Taxonomy" id="412755"/>
    <lineage>
        <taxon>unclassified sequences</taxon>
        <taxon>metagenomes</taxon>
        <taxon>ecological metagenomes</taxon>
    </lineage>
</organism>